<dbReference type="AlphaFoldDB" id="D9XH84"/>
<comment type="similarity">
    <text evidence="2">Belongs to the GtrA family.</text>
</comment>
<name>D9XH84_STRVT</name>
<protein>
    <submittedName>
        <fullName evidence="8">Monosaccharide translocase</fullName>
    </submittedName>
</protein>
<dbReference type="HOGENOM" id="CLU_083873_0_2_11"/>
<accession>D9XH84</accession>
<evidence type="ECO:0000256" key="3">
    <source>
        <dbReference type="ARBA" id="ARBA00022692"/>
    </source>
</evidence>
<keyword evidence="4 6" id="KW-1133">Transmembrane helix</keyword>
<dbReference type="Pfam" id="PF04138">
    <property type="entry name" value="GtrA_DPMS_TM"/>
    <property type="match status" value="1"/>
</dbReference>
<evidence type="ECO:0000313" key="8">
    <source>
        <dbReference type="EMBL" id="EFL32877.1"/>
    </source>
</evidence>
<feature type="transmembrane region" description="Helical" evidence="6">
    <location>
        <begin position="35"/>
        <end position="56"/>
    </location>
</feature>
<organism evidence="8 9">
    <name type="scientific">Streptomyces viridochromogenes (strain DSM 40736 / JCM 4977 / BCRC 1201 / Tue 494)</name>
    <dbReference type="NCBI Taxonomy" id="591159"/>
    <lineage>
        <taxon>Bacteria</taxon>
        <taxon>Bacillati</taxon>
        <taxon>Actinomycetota</taxon>
        <taxon>Actinomycetes</taxon>
        <taxon>Kitasatosporales</taxon>
        <taxon>Streptomycetaceae</taxon>
        <taxon>Streptomyces</taxon>
    </lineage>
</organism>
<evidence type="ECO:0000256" key="2">
    <source>
        <dbReference type="ARBA" id="ARBA00009399"/>
    </source>
</evidence>
<comment type="subcellular location">
    <subcellularLocation>
        <location evidence="1">Membrane</location>
        <topology evidence="1">Multi-pass membrane protein</topology>
    </subcellularLocation>
</comment>
<evidence type="ECO:0000313" key="9">
    <source>
        <dbReference type="Proteomes" id="UP000004184"/>
    </source>
</evidence>
<keyword evidence="9" id="KW-1185">Reference proteome</keyword>
<dbReference type="InterPro" id="IPR051401">
    <property type="entry name" value="GtrA_CellWall_Glycosyl"/>
</dbReference>
<evidence type="ECO:0000259" key="7">
    <source>
        <dbReference type="Pfam" id="PF04138"/>
    </source>
</evidence>
<evidence type="ECO:0000256" key="1">
    <source>
        <dbReference type="ARBA" id="ARBA00004141"/>
    </source>
</evidence>
<gene>
    <name evidence="8" type="ORF">SSQG_03395</name>
</gene>
<feature type="transmembrane region" description="Helical" evidence="6">
    <location>
        <begin position="143"/>
        <end position="160"/>
    </location>
</feature>
<dbReference type="PANTHER" id="PTHR38459">
    <property type="entry name" value="PROPHAGE BACTOPRENOL-LINKED GLUCOSE TRANSLOCASE HOMOLOG"/>
    <property type="match status" value="1"/>
</dbReference>
<dbReference type="GO" id="GO:0005886">
    <property type="term" value="C:plasma membrane"/>
    <property type="evidence" value="ECO:0007669"/>
    <property type="project" value="TreeGrafter"/>
</dbReference>
<evidence type="ECO:0000256" key="6">
    <source>
        <dbReference type="SAM" id="Phobius"/>
    </source>
</evidence>
<dbReference type="InterPro" id="IPR007267">
    <property type="entry name" value="GtrA_DPMS_TM"/>
</dbReference>
<feature type="transmembrane region" description="Helical" evidence="6">
    <location>
        <begin position="109"/>
        <end position="131"/>
    </location>
</feature>
<dbReference type="Proteomes" id="UP000004184">
    <property type="component" value="Unassembled WGS sequence"/>
</dbReference>
<keyword evidence="3 6" id="KW-0812">Transmembrane</keyword>
<keyword evidence="5 6" id="KW-0472">Membrane</keyword>
<reference evidence="9" key="1">
    <citation type="submission" date="2009-02" db="EMBL/GenBank/DDBJ databases">
        <title>Annotation of Streptomyces viridochromogenes strain DSM 40736.</title>
        <authorList>
            <consortium name="The Broad Institute Genome Sequencing Platform"/>
            <consortium name="Broad Institute Microbial Sequencing Center"/>
            <person name="Fischbach M."/>
            <person name="Godfrey P."/>
            <person name="Ward D."/>
            <person name="Young S."/>
            <person name="Zeng Q."/>
            <person name="Koehrsen M."/>
            <person name="Alvarado L."/>
            <person name="Berlin A.M."/>
            <person name="Bochicchio J."/>
            <person name="Borenstein D."/>
            <person name="Chapman S.B."/>
            <person name="Chen Z."/>
            <person name="Engels R."/>
            <person name="Freedman E."/>
            <person name="Gellesch M."/>
            <person name="Goldberg J."/>
            <person name="Griggs A."/>
            <person name="Gujja S."/>
            <person name="Heilman E.R."/>
            <person name="Heiman D.I."/>
            <person name="Hepburn T.A."/>
            <person name="Howarth C."/>
            <person name="Jen D."/>
            <person name="Larson L."/>
            <person name="Lewis B."/>
            <person name="Mehta T."/>
            <person name="Park D."/>
            <person name="Pearson M."/>
            <person name="Richards J."/>
            <person name="Roberts A."/>
            <person name="Saif S."/>
            <person name="Shea T.D."/>
            <person name="Shenoy N."/>
            <person name="Sisk P."/>
            <person name="Stolte C."/>
            <person name="Sykes S.N."/>
            <person name="Thomson T."/>
            <person name="Walk T."/>
            <person name="White J."/>
            <person name="Yandava C."/>
            <person name="Straight P."/>
            <person name="Clardy J."/>
            <person name="Hung D."/>
            <person name="Kolter R."/>
            <person name="Mekalanos J."/>
            <person name="Walker S."/>
            <person name="Walsh C.T."/>
            <person name="Wieland-Brown L.C."/>
            <person name="Haas B."/>
            <person name="Nusbaum C."/>
            <person name="Birren B."/>
        </authorList>
    </citation>
    <scope>NUCLEOTIDE SEQUENCE [LARGE SCALE GENOMIC DNA]</scope>
    <source>
        <strain evidence="9">DSM 40736 / JCM 4977 / BCRC 1201 / Tue 494</strain>
    </source>
</reference>
<feature type="transmembrane region" description="Helical" evidence="6">
    <location>
        <begin position="76"/>
        <end position="97"/>
    </location>
</feature>
<proteinExistence type="inferred from homology"/>
<evidence type="ECO:0000256" key="4">
    <source>
        <dbReference type="ARBA" id="ARBA00022989"/>
    </source>
</evidence>
<dbReference type="STRING" id="591159.SSQG_03395"/>
<sequence>MSSEGAPGRYSRRVPVLASVTLRARDAVKGIWREAAKFSVVGALAFVVDNGGYNLLVFGLPGGTRGGPMSTSPVQASVLATSAAALFSWAGNRYWTYRRQHREKVTRELALFLVANGVGLAITAGTVFASRHLLGLDSPLSDNTARILGWVLATLFRFYAYRRYVFVTP</sequence>
<dbReference type="GO" id="GO:0000271">
    <property type="term" value="P:polysaccharide biosynthetic process"/>
    <property type="evidence" value="ECO:0007669"/>
    <property type="project" value="InterPro"/>
</dbReference>
<dbReference type="PANTHER" id="PTHR38459:SF1">
    <property type="entry name" value="PROPHAGE BACTOPRENOL-LINKED GLUCOSE TRANSLOCASE HOMOLOG"/>
    <property type="match status" value="1"/>
</dbReference>
<feature type="domain" description="GtrA/DPMS transmembrane" evidence="7">
    <location>
        <begin position="37"/>
        <end position="166"/>
    </location>
</feature>
<dbReference type="eggNOG" id="COG2246">
    <property type="taxonomic scope" value="Bacteria"/>
</dbReference>
<evidence type="ECO:0000256" key="5">
    <source>
        <dbReference type="ARBA" id="ARBA00023136"/>
    </source>
</evidence>
<dbReference type="EMBL" id="GG657757">
    <property type="protein sequence ID" value="EFL32877.1"/>
    <property type="molecule type" value="Genomic_DNA"/>
</dbReference>